<dbReference type="Gene3D" id="2.40.50.1020">
    <property type="entry name" value="LytTr DNA-binding domain"/>
    <property type="match status" value="1"/>
</dbReference>
<dbReference type="PANTHER" id="PTHR37299">
    <property type="entry name" value="TRANSCRIPTIONAL REGULATOR-RELATED"/>
    <property type="match status" value="1"/>
</dbReference>
<dbReference type="Proteomes" id="UP000215214">
    <property type="component" value="Chromosome TJEJU"/>
</dbReference>
<feature type="domain" description="HTH LytTR-type" evidence="2">
    <location>
        <begin position="156"/>
        <end position="239"/>
    </location>
</feature>
<protein>
    <submittedName>
        <fullName evidence="3">LytTr DNA-binding region</fullName>
    </submittedName>
</protein>
<name>A0A238U802_9FLAO</name>
<keyword evidence="1" id="KW-0812">Transmembrane</keyword>
<keyword evidence="1" id="KW-1133">Transmembrane helix</keyword>
<feature type="transmembrane region" description="Helical" evidence="1">
    <location>
        <begin position="85"/>
        <end position="111"/>
    </location>
</feature>
<dbReference type="PROSITE" id="PS50930">
    <property type="entry name" value="HTH_LYTTR"/>
    <property type="match status" value="1"/>
</dbReference>
<dbReference type="GO" id="GO:0003677">
    <property type="term" value="F:DNA binding"/>
    <property type="evidence" value="ECO:0007669"/>
    <property type="project" value="UniProtKB-KW"/>
</dbReference>
<feature type="transmembrane region" description="Helical" evidence="1">
    <location>
        <begin position="45"/>
        <end position="64"/>
    </location>
</feature>
<evidence type="ECO:0000313" key="3">
    <source>
        <dbReference type="EMBL" id="SNR14530.1"/>
    </source>
</evidence>
<dbReference type="InterPro" id="IPR007492">
    <property type="entry name" value="LytTR_DNA-bd_dom"/>
</dbReference>
<keyword evidence="4" id="KW-1185">Reference proteome</keyword>
<gene>
    <name evidence="3" type="ORF">TJEJU_0758</name>
</gene>
<evidence type="ECO:0000313" key="4">
    <source>
        <dbReference type="Proteomes" id="UP000215214"/>
    </source>
</evidence>
<organism evidence="3 4">
    <name type="scientific">Tenacibaculum jejuense</name>
    <dbReference type="NCBI Taxonomy" id="584609"/>
    <lineage>
        <taxon>Bacteria</taxon>
        <taxon>Pseudomonadati</taxon>
        <taxon>Bacteroidota</taxon>
        <taxon>Flavobacteriia</taxon>
        <taxon>Flavobacteriales</taxon>
        <taxon>Flavobacteriaceae</taxon>
        <taxon>Tenacibaculum</taxon>
    </lineage>
</organism>
<evidence type="ECO:0000259" key="2">
    <source>
        <dbReference type="PROSITE" id="PS50930"/>
    </source>
</evidence>
<reference evidence="3 4" key="1">
    <citation type="submission" date="2017-07" db="EMBL/GenBank/DDBJ databases">
        <authorList>
            <person name="Sun Z.S."/>
            <person name="Albrecht U."/>
            <person name="Echele G."/>
            <person name="Lee C.C."/>
        </authorList>
    </citation>
    <scope>NUCLEOTIDE SEQUENCE [LARGE SCALE GENOMIC DNA]</scope>
    <source>
        <strain evidence="4">type strain: KCTC 22618</strain>
    </source>
</reference>
<accession>A0A238U802</accession>
<keyword evidence="1" id="KW-0472">Membrane</keyword>
<dbReference type="GO" id="GO:0000156">
    <property type="term" value="F:phosphorelay response regulator activity"/>
    <property type="evidence" value="ECO:0007669"/>
    <property type="project" value="InterPro"/>
</dbReference>
<feature type="transmembrane region" description="Helical" evidence="1">
    <location>
        <begin position="117"/>
        <end position="139"/>
    </location>
</feature>
<dbReference type="Pfam" id="PF04397">
    <property type="entry name" value="LytTR"/>
    <property type="match status" value="1"/>
</dbReference>
<dbReference type="EMBL" id="LT899436">
    <property type="protein sequence ID" value="SNR14530.1"/>
    <property type="molecule type" value="Genomic_DNA"/>
</dbReference>
<dbReference type="InterPro" id="IPR046947">
    <property type="entry name" value="LytR-like"/>
</dbReference>
<sequence>MLFREKVLSYYKRNITTIRNLLILTVLSVFTSHLTNYDADEGYDFPVISTIISILIGTLIGIIADRNFKYFERKQLFKTINWPTIFRYVFSTLGYITLIYLPFYLLAILVAKEEFLFYYYFVGLLITLLLSIIAIALLYGEKIYKLHKFNVTQGQLIVKKNGKTSIISYSEIAYFYSQEKIVYLVKNNNDSIITEFTLQKLEAILNEQLFFRVNRQVIVHINAVQEIISAQNGKLILSLTPNPSDKNLSELIISRYKKKEFMIWFENKLNN</sequence>
<feature type="transmembrane region" description="Helical" evidence="1">
    <location>
        <begin position="21"/>
        <end position="39"/>
    </location>
</feature>
<dbReference type="RefSeq" id="WP_095069563.1">
    <property type="nucleotide sequence ID" value="NZ_LT899436.1"/>
</dbReference>
<dbReference type="SMART" id="SM00850">
    <property type="entry name" value="LytTR"/>
    <property type="match status" value="1"/>
</dbReference>
<evidence type="ECO:0000256" key="1">
    <source>
        <dbReference type="SAM" id="Phobius"/>
    </source>
</evidence>
<proteinExistence type="predicted"/>
<dbReference type="OrthoDB" id="1426980at2"/>
<dbReference type="AlphaFoldDB" id="A0A238U802"/>
<keyword evidence="3" id="KW-0238">DNA-binding</keyword>
<dbReference type="PANTHER" id="PTHR37299:SF1">
    <property type="entry name" value="STAGE 0 SPORULATION PROTEIN A HOMOLOG"/>
    <property type="match status" value="1"/>
</dbReference>
<dbReference type="KEGG" id="tje:TJEJU_0758"/>